<dbReference type="Proteomes" id="UP000702544">
    <property type="component" value="Unassembled WGS sequence"/>
</dbReference>
<proteinExistence type="predicted"/>
<evidence type="ECO:0000313" key="1">
    <source>
        <dbReference type="EMBL" id="NIR75128.1"/>
    </source>
</evidence>
<comment type="caution">
    <text evidence="1">The sequence shown here is derived from an EMBL/GenBank/DDBJ whole genome shotgun (WGS) entry which is preliminary data.</text>
</comment>
<accession>A0AAE4Z7M1</accession>
<reference evidence="1 2" key="1">
    <citation type="submission" date="2020-01" db="EMBL/GenBank/DDBJ databases">
        <title>Genomes assembled from Gulf of Kutch pelagic sediment metagenomes.</title>
        <authorList>
            <person name="Chandrashekar M."/>
            <person name="Mahajan M.S."/>
            <person name="Dave K.J."/>
            <person name="Vatsa P."/>
            <person name="Nathani N.M."/>
        </authorList>
    </citation>
    <scope>NUCLEOTIDE SEQUENCE [LARGE SCALE GENOMIC DNA]</scope>
    <source>
        <strain evidence="1">KS3-K002</strain>
    </source>
</reference>
<organism evidence="1 2">
    <name type="scientific">Candidatus Kutchimonas denitrificans</name>
    <dbReference type="NCBI Taxonomy" id="3056748"/>
    <lineage>
        <taxon>Bacteria</taxon>
        <taxon>Pseudomonadati</taxon>
        <taxon>Gemmatimonadota</taxon>
        <taxon>Gemmatimonadia</taxon>
        <taxon>Candidatus Palauibacterales</taxon>
        <taxon>Candidatus Palauibacteraceae</taxon>
        <taxon>Candidatus Kutchimonas</taxon>
    </lineage>
</organism>
<gene>
    <name evidence="1" type="ORF">GWO12_08460</name>
</gene>
<name>A0AAE4Z7M1_9BACT</name>
<feature type="non-terminal residue" evidence="1">
    <location>
        <position position="1"/>
    </location>
</feature>
<evidence type="ECO:0000313" key="2">
    <source>
        <dbReference type="Proteomes" id="UP000702544"/>
    </source>
</evidence>
<sequence length="238" mass="26487">GAVPERTSWSEAATLQDPPAALILDVDPGADDVLRTLESWAADAWYPICIVSLQPVSGAWETHQHLEALGYRRILHTADHAAYEEELRSTVQQVIDERAWLVPRAARAVGCADPAVVEALSLAVIIVPEVRTVDRWAEKYGLKSARGLEALFRRCRVTNPAAVFQWLRLARVVEYAVHQAKIPTRNELAERFAYGSEDYLGRRAKALTGHSLGRLLALGLEPFFELMETRLSADPEPQ</sequence>
<dbReference type="EMBL" id="JAACAK010000063">
    <property type="protein sequence ID" value="NIR75128.1"/>
    <property type="molecule type" value="Genomic_DNA"/>
</dbReference>
<protein>
    <submittedName>
        <fullName evidence="1">AraC family transcriptional regulator</fullName>
    </submittedName>
</protein>
<dbReference type="AlphaFoldDB" id="A0AAE4Z7M1"/>